<dbReference type="PANTHER" id="PTHR10859">
    <property type="entry name" value="GLYCOSYL TRANSFERASE"/>
    <property type="match status" value="1"/>
</dbReference>
<dbReference type="GO" id="GO:0006487">
    <property type="term" value="P:protein N-linked glycosylation"/>
    <property type="evidence" value="ECO:0007669"/>
    <property type="project" value="TreeGrafter"/>
</dbReference>
<dbReference type="Pfam" id="PF00535">
    <property type="entry name" value="Glycos_transf_2"/>
    <property type="match status" value="1"/>
</dbReference>
<protein>
    <submittedName>
        <fullName evidence="4">DUF2062 domain-containing protein</fullName>
    </submittedName>
</protein>
<reference evidence="4 5" key="1">
    <citation type="submission" date="2019-07" db="EMBL/GenBank/DDBJ databases">
        <title>The draft genome sequence of Aquimarina algiphila M91.</title>
        <authorList>
            <person name="Meng X."/>
        </authorList>
    </citation>
    <scope>NUCLEOTIDE SEQUENCE [LARGE SCALE GENOMIC DNA]</scope>
    <source>
        <strain evidence="4 5">M91</strain>
    </source>
</reference>
<gene>
    <name evidence="4" type="ORF">FOF46_23110</name>
</gene>
<dbReference type="Pfam" id="PF09835">
    <property type="entry name" value="DUF2062"/>
    <property type="match status" value="1"/>
</dbReference>
<dbReference type="CDD" id="cd04179">
    <property type="entry name" value="DPM_DPG-synthase_like"/>
    <property type="match status" value="1"/>
</dbReference>
<keyword evidence="1" id="KW-1133">Transmembrane helix</keyword>
<keyword evidence="5" id="KW-1185">Reference proteome</keyword>
<dbReference type="EMBL" id="VLNR01000062">
    <property type="protein sequence ID" value="TSE05358.1"/>
    <property type="molecule type" value="Genomic_DNA"/>
</dbReference>
<dbReference type="OrthoDB" id="9810303at2"/>
<organism evidence="4 5">
    <name type="scientific">Aquimarina algiphila</name>
    <dbReference type="NCBI Taxonomy" id="2047982"/>
    <lineage>
        <taxon>Bacteria</taxon>
        <taxon>Pseudomonadati</taxon>
        <taxon>Bacteroidota</taxon>
        <taxon>Flavobacteriia</taxon>
        <taxon>Flavobacteriales</taxon>
        <taxon>Flavobacteriaceae</taxon>
        <taxon>Aquimarina</taxon>
    </lineage>
</organism>
<keyword evidence="1" id="KW-0472">Membrane</keyword>
<dbReference type="SUPFAM" id="SSF53448">
    <property type="entry name" value="Nucleotide-diphospho-sugar transferases"/>
    <property type="match status" value="1"/>
</dbReference>
<name>A0A554VEC3_9FLAO</name>
<dbReference type="RefSeq" id="WP_143918094.1">
    <property type="nucleotide sequence ID" value="NZ_CANMIK010000069.1"/>
</dbReference>
<dbReference type="PANTHER" id="PTHR10859:SF91">
    <property type="entry name" value="DOLICHYL-PHOSPHATE BETA-GLUCOSYLTRANSFERASE"/>
    <property type="match status" value="1"/>
</dbReference>
<sequence length="397" mass="45110">MPEGTIQSKMEQLKCCVIIPTYNNDKTLKRIIDGILNYTKDIIVVNDGSTDRTLAILNEYPNIEQIHKPENTGKGTALKAGFKRAVFLGFDYAITLDTDGQHFPKDIPYFVDALIASDNKNILIIGDRNMNEADVFAKSAKGNRVSTFWMYAATGLRLNDSQSGFRLYPIKEIDVIKFMKSTKKFEFEIEAIVKSYWSGTEIRHVPINVLYDPVERVSHFRPFMDISRMVILYTWFLLVRLFYITPRNLFRRFKKKGIKRFLVEDVFKHQDSPKKKALSIALGIFIGLSPLWGFHTIIVLFLAVLFRLNKVIAFTFSNVSLAPLVPFVVFLSLQVGDLVLGTDINYSIEAIRENFDVAQHLKTYLVGSFTFSSVSAIVLGLLSYLLLSIANKKTANG</sequence>
<feature type="domain" description="DUF2062" evidence="3">
    <location>
        <begin position="261"/>
        <end position="393"/>
    </location>
</feature>
<feature type="transmembrane region" description="Helical" evidence="1">
    <location>
        <begin position="364"/>
        <end position="387"/>
    </location>
</feature>
<dbReference type="InterPro" id="IPR018639">
    <property type="entry name" value="DUF2062"/>
</dbReference>
<evidence type="ECO:0000259" key="3">
    <source>
        <dbReference type="Pfam" id="PF09835"/>
    </source>
</evidence>
<evidence type="ECO:0000259" key="2">
    <source>
        <dbReference type="Pfam" id="PF00535"/>
    </source>
</evidence>
<feature type="transmembrane region" description="Helical" evidence="1">
    <location>
        <begin position="277"/>
        <end position="304"/>
    </location>
</feature>
<dbReference type="AlphaFoldDB" id="A0A554VEC3"/>
<feature type="domain" description="Glycosyltransferase 2-like" evidence="2">
    <location>
        <begin position="16"/>
        <end position="123"/>
    </location>
</feature>
<feature type="transmembrane region" description="Helical" evidence="1">
    <location>
        <begin position="226"/>
        <end position="244"/>
    </location>
</feature>
<evidence type="ECO:0000313" key="4">
    <source>
        <dbReference type="EMBL" id="TSE05358.1"/>
    </source>
</evidence>
<feature type="transmembrane region" description="Helical" evidence="1">
    <location>
        <begin position="311"/>
        <end position="333"/>
    </location>
</feature>
<dbReference type="Proteomes" id="UP000318833">
    <property type="component" value="Unassembled WGS sequence"/>
</dbReference>
<evidence type="ECO:0000256" key="1">
    <source>
        <dbReference type="SAM" id="Phobius"/>
    </source>
</evidence>
<evidence type="ECO:0000313" key="5">
    <source>
        <dbReference type="Proteomes" id="UP000318833"/>
    </source>
</evidence>
<dbReference type="Gene3D" id="3.90.550.10">
    <property type="entry name" value="Spore Coat Polysaccharide Biosynthesis Protein SpsA, Chain A"/>
    <property type="match status" value="1"/>
</dbReference>
<dbReference type="InterPro" id="IPR001173">
    <property type="entry name" value="Glyco_trans_2-like"/>
</dbReference>
<dbReference type="InterPro" id="IPR029044">
    <property type="entry name" value="Nucleotide-diphossugar_trans"/>
</dbReference>
<accession>A0A554VEC3</accession>
<keyword evidence="1" id="KW-0812">Transmembrane</keyword>
<comment type="caution">
    <text evidence="4">The sequence shown here is derived from an EMBL/GenBank/DDBJ whole genome shotgun (WGS) entry which is preliminary data.</text>
</comment>
<proteinExistence type="predicted"/>